<dbReference type="InterPro" id="IPR036491">
    <property type="entry name" value="YugN-like_sf"/>
</dbReference>
<dbReference type="AlphaFoldDB" id="A0A5J5HZW7"/>
<comment type="caution">
    <text evidence="2">The sequence shown here is derived from an EMBL/GenBank/DDBJ whole genome shotgun (WGS) entry which is preliminary data.</text>
</comment>
<dbReference type="Proteomes" id="UP000326671">
    <property type="component" value="Unassembled WGS sequence"/>
</dbReference>
<feature type="region of interest" description="Disordered" evidence="1">
    <location>
        <begin position="97"/>
        <end position="118"/>
    </location>
</feature>
<dbReference type="OrthoDB" id="2988890at2"/>
<evidence type="ECO:0000313" key="2">
    <source>
        <dbReference type="EMBL" id="KAA9028448.1"/>
    </source>
</evidence>
<evidence type="ECO:0008006" key="4">
    <source>
        <dbReference type="Google" id="ProtNLM"/>
    </source>
</evidence>
<dbReference type="EMBL" id="VYKL01000010">
    <property type="protein sequence ID" value="KAA9028448.1"/>
    <property type="molecule type" value="Genomic_DNA"/>
</dbReference>
<reference evidence="2 3" key="1">
    <citation type="submission" date="2019-09" db="EMBL/GenBank/DDBJ databases">
        <title>Whole genome sequences of isolates from the Mars Exploration Rovers.</title>
        <authorList>
            <person name="Seuylemezian A."/>
            <person name="Vaishampayan P."/>
        </authorList>
    </citation>
    <scope>NUCLEOTIDE SEQUENCE [LARGE SCALE GENOMIC DNA]</scope>
    <source>
        <strain evidence="2 3">MER_TA_151</strain>
    </source>
</reference>
<dbReference type="RefSeq" id="WP_150438700.1">
    <property type="nucleotide sequence ID" value="NZ_VYKL01000010.1"/>
</dbReference>
<dbReference type="Pfam" id="PF08868">
    <property type="entry name" value="YugN"/>
    <property type="match status" value="1"/>
</dbReference>
<dbReference type="SUPFAM" id="SSF160755">
    <property type="entry name" value="YugN-like"/>
    <property type="match status" value="1"/>
</dbReference>
<evidence type="ECO:0000313" key="3">
    <source>
        <dbReference type="Proteomes" id="UP000326671"/>
    </source>
</evidence>
<protein>
    <recommendedName>
        <fullName evidence="4">YugN-like family protein</fullName>
    </recommendedName>
</protein>
<keyword evidence="3" id="KW-1185">Reference proteome</keyword>
<dbReference type="InterPro" id="IPR014967">
    <property type="entry name" value="Uncharacterised_YugN-like"/>
</dbReference>
<accession>A0A5J5HZW7</accession>
<sequence>MIELPSRLVGKVFDMYELELSLKPYGFSVGGNWEYDHGYFDCKIGEEAGYQFLRVPFKAVDGQLDARGCRVKIGRPFLLTHKYQIGLDDHAHNSNSSAAFNQFSEPVDKDAEESDPPLDLGMTMIQKIEASLFNE</sequence>
<organism evidence="2 3">
    <name type="scientific">Niallia endozanthoxylica</name>
    <dbReference type="NCBI Taxonomy" id="2036016"/>
    <lineage>
        <taxon>Bacteria</taxon>
        <taxon>Bacillati</taxon>
        <taxon>Bacillota</taxon>
        <taxon>Bacilli</taxon>
        <taxon>Bacillales</taxon>
        <taxon>Bacillaceae</taxon>
        <taxon>Niallia</taxon>
    </lineage>
</organism>
<gene>
    <name evidence="2" type="ORF">F4V44_04020</name>
</gene>
<name>A0A5J5HZW7_9BACI</name>
<proteinExistence type="predicted"/>
<dbReference type="Gene3D" id="3.30.310.100">
    <property type="entry name" value="YugN-like"/>
    <property type="match status" value="1"/>
</dbReference>
<evidence type="ECO:0000256" key="1">
    <source>
        <dbReference type="SAM" id="MobiDB-lite"/>
    </source>
</evidence>